<dbReference type="RefSeq" id="WP_108635538.1">
    <property type="nucleotide sequence ID" value="NZ_QCXX01000006.1"/>
</dbReference>
<gene>
    <name evidence="1" type="ORF">DCO56_20075</name>
</gene>
<dbReference type="Proteomes" id="UP000250831">
    <property type="component" value="Unassembled WGS sequence"/>
</dbReference>
<reference evidence="1 2" key="1">
    <citation type="submission" date="2018-04" db="EMBL/GenBank/DDBJ databases">
        <title>Sphingobacterium sp. M46 Genome.</title>
        <authorList>
            <person name="Cheng J."/>
            <person name="Li Y."/>
        </authorList>
    </citation>
    <scope>NUCLEOTIDE SEQUENCE [LARGE SCALE GENOMIC DNA]</scope>
    <source>
        <strain evidence="1 2">M46</strain>
    </source>
</reference>
<evidence type="ECO:0000313" key="2">
    <source>
        <dbReference type="Proteomes" id="UP000250831"/>
    </source>
</evidence>
<organism evidence="1 2">
    <name type="scientific">Sphingobacterium athyrii</name>
    <dbReference type="NCBI Taxonomy" id="2152717"/>
    <lineage>
        <taxon>Bacteria</taxon>
        <taxon>Pseudomonadati</taxon>
        <taxon>Bacteroidota</taxon>
        <taxon>Sphingobacteriia</taxon>
        <taxon>Sphingobacteriales</taxon>
        <taxon>Sphingobacteriaceae</taxon>
        <taxon>Sphingobacterium</taxon>
    </lineage>
</organism>
<sequence length="596" mass="69444">MNQQSADQHPILEVFLSDKPDAPTSYSNFSLKDQRPILDFQEYIFGDSTIKCHYLYGNNITACFLACFMEDGKKIYTIPAEPVVTFHIQLSEDCLLRFAHGQEQRRVTERQCRLFWQNDQIIAHQPAQSESDYLNLYIRPGHLLEMADRYPILSELTMDVATKAQGSLDFFVGRADQQLLDSIDEMLLEVRTYQVSDRRFTHLCECLLLRCLDIPVSMEPPPTDAVKRTFDSAFAHLEDNVFSEEQNSNLWSIARYYNRNQLIEKFYEFKEEYLRLKADRNKSKALMQQVKACYHRVMGDSADVLADTYFWMAQQLDEQKERFSLTEHEEQTLAEAIITLCDQSFELSTPGPDQLEFYTRYTGQPYAGDLGLQEFGRILNMVVPNLDLPLDKLDESKESGAIMDQYLQDHLGFTPLSHFTEKGEMDKPRKVVELYHTLMQQMTDEFTITDTGDIKKSDLIRILDHAYQQNDVIMLLLFEIDHLTDQEDYVKSQKFNKIGAWVMVLEETNENWYDQSYSSKQDELFGYLVHVYMRSGNDMEAVEQQVRQTKEIYDKMVPAFLDIGYAMESQTEKNMFMLLAESLIIAAQTPFEEGEK</sequence>
<keyword evidence="2" id="KW-1185">Reference proteome</keyword>
<name>A0A363NP63_9SPHI</name>
<dbReference type="EMBL" id="QCXX01000006">
    <property type="protein sequence ID" value="PUV22510.1"/>
    <property type="molecule type" value="Genomic_DNA"/>
</dbReference>
<proteinExistence type="predicted"/>
<dbReference type="AlphaFoldDB" id="A0A363NP63"/>
<evidence type="ECO:0000313" key="1">
    <source>
        <dbReference type="EMBL" id="PUV22510.1"/>
    </source>
</evidence>
<dbReference type="OrthoDB" id="697850at2"/>
<accession>A0A363NP63</accession>
<comment type="caution">
    <text evidence="1">The sequence shown here is derived from an EMBL/GenBank/DDBJ whole genome shotgun (WGS) entry which is preliminary data.</text>
</comment>
<protein>
    <submittedName>
        <fullName evidence="1">Uncharacterized protein</fullName>
    </submittedName>
</protein>